<name>A0ABD3MZU9_9STRA</name>
<dbReference type="AlphaFoldDB" id="A0ABD3MZU9"/>
<feature type="region of interest" description="Disordered" evidence="2">
    <location>
        <begin position="426"/>
        <end position="487"/>
    </location>
</feature>
<evidence type="ECO:0000313" key="4">
    <source>
        <dbReference type="Proteomes" id="UP001530293"/>
    </source>
</evidence>
<feature type="compositionally biased region" description="Polar residues" evidence="2">
    <location>
        <begin position="341"/>
        <end position="352"/>
    </location>
</feature>
<reference evidence="3 4" key="1">
    <citation type="submission" date="2024-10" db="EMBL/GenBank/DDBJ databases">
        <title>Updated reference genomes for cyclostephanoid diatoms.</title>
        <authorList>
            <person name="Roberts W.R."/>
            <person name="Alverson A.J."/>
        </authorList>
    </citation>
    <scope>NUCLEOTIDE SEQUENCE [LARGE SCALE GENOMIC DNA]</scope>
    <source>
        <strain evidence="3 4">AJA232-27</strain>
    </source>
</reference>
<gene>
    <name evidence="3" type="ORF">ACHAWU_002720</name>
</gene>
<feature type="compositionally biased region" description="Basic and acidic residues" evidence="2">
    <location>
        <begin position="327"/>
        <end position="340"/>
    </location>
</feature>
<comment type="caution">
    <text evidence="3">The sequence shown here is derived from an EMBL/GenBank/DDBJ whole genome shotgun (WGS) entry which is preliminary data.</text>
</comment>
<sequence length="599" mass="66811">MAANGSLSLKISLEVDNESALPRFLEGRVRAPLHCFECHLIIVLSHSLSSVCIPSCPFQIKNIAISGWPFDNDNTTELYATLFWVNFATINSYQLTFFQPSNPHYRREPNRHQQQIRDRLQHARQLRASLEEAADRAEALPNDDSPHSSYAQAMSILQSSMSHIDQLVRLTKILDGNEGCLANDAAIDTDIQKSESSENHPNDMQQQLRDQRMIRRQLRLFARERNPDLEFDEELERKHDSFVRKKNAPGKKEVQINKEGSAVAISGNDEVQTDKEGNSIKASGKDQVQIDKASGKTKVQVGKEGITNKASGKTKVHMDNNGTSSKASEKTKVQIDKEGSSIKSVSATTIRETNSDKKHAAKTADPDADTSDFATSFYNTSGRESRKRLAKAARDDAGQDTLGSGGTQKITHALLVQPQAKKVRIQQKESNNNCTAPVTQTSHASRVQPDAKNVGIQQKESNHSVTAPVNKKPAVLGKTPSDAHPPLPPRKCHECKNMCTVYRSCHYWNWTIKCIKKYCIPCLSTKHTLGSDVISDTNPDGIYLPDEIGTNPDYDREWHCPSCVAQRESEEERERIRNNDASRKSSRKSAMGNNYAGFF</sequence>
<feature type="region of interest" description="Disordered" evidence="2">
    <location>
        <begin position="293"/>
        <end position="406"/>
    </location>
</feature>
<feature type="compositionally biased region" description="Basic and acidic residues" evidence="2">
    <location>
        <begin position="570"/>
        <end position="583"/>
    </location>
</feature>
<organism evidence="3 4">
    <name type="scientific">Discostella pseudostelligera</name>
    <dbReference type="NCBI Taxonomy" id="259834"/>
    <lineage>
        <taxon>Eukaryota</taxon>
        <taxon>Sar</taxon>
        <taxon>Stramenopiles</taxon>
        <taxon>Ochrophyta</taxon>
        <taxon>Bacillariophyta</taxon>
        <taxon>Coscinodiscophyceae</taxon>
        <taxon>Thalassiosirophycidae</taxon>
        <taxon>Stephanodiscales</taxon>
        <taxon>Stephanodiscaceae</taxon>
        <taxon>Discostella</taxon>
    </lineage>
</organism>
<proteinExistence type="predicted"/>
<feature type="coiled-coil region" evidence="1">
    <location>
        <begin position="113"/>
        <end position="140"/>
    </location>
</feature>
<evidence type="ECO:0000256" key="1">
    <source>
        <dbReference type="SAM" id="Coils"/>
    </source>
</evidence>
<feature type="compositionally biased region" description="Polar residues" evidence="2">
    <location>
        <begin position="455"/>
        <end position="467"/>
    </location>
</feature>
<evidence type="ECO:0000313" key="3">
    <source>
        <dbReference type="EMBL" id="KAL3766005.1"/>
    </source>
</evidence>
<feature type="compositionally biased region" description="Polar residues" evidence="2">
    <location>
        <begin position="428"/>
        <end position="445"/>
    </location>
</feature>
<dbReference type="EMBL" id="JALLBG020000089">
    <property type="protein sequence ID" value="KAL3766005.1"/>
    <property type="molecule type" value="Genomic_DNA"/>
</dbReference>
<accession>A0ABD3MZU9</accession>
<feature type="region of interest" description="Disordered" evidence="2">
    <location>
        <begin position="570"/>
        <end position="599"/>
    </location>
</feature>
<feature type="compositionally biased region" description="Basic and acidic residues" evidence="2">
    <location>
        <begin position="353"/>
        <end position="365"/>
    </location>
</feature>
<feature type="compositionally biased region" description="Polar residues" evidence="2">
    <location>
        <begin position="372"/>
        <end position="382"/>
    </location>
</feature>
<keyword evidence="4" id="KW-1185">Reference proteome</keyword>
<evidence type="ECO:0000256" key="2">
    <source>
        <dbReference type="SAM" id="MobiDB-lite"/>
    </source>
</evidence>
<protein>
    <submittedName>
        <fullName evidence="3">Uncharacterized protein</fullName>
    </submittedName>
</protein>
<keyword evidence="1" id="KW-0175">Coiled coil</keyword>
<dbReference type="Proteomes" id="UP001530293">
    <property type="component" value="Unassembled WGS sequence"/>
</dbReference>